<dbReference type="EMBL" id="SKBN01000208">
    <property type="protein sequence ID" value="TGJ80669.1"/>
    <property type="molecule type" value="Genomic_DNA"/>
</dbReference>
<evidence type="ECO:0000313" key="8">
    <source>
        <dbReference type="EMBL" id="TGJ80669.1"/>
    </source>
</evidence>
<keyword evidence="6" id="KW-0812">Transmembrane</keyword>
<evidence type="ECO:0000313" key="9">
    <source>
        <dbReference type="Proteomes" id="UP000297716"/>
    </source>
</evidence>
<feature type="compositionally biased region" description="Polar residues" evidence="5">
    <location>
        <begin position="242"/>
        <end position="256"/>
    </location>
</feature>
<keyword evidence="6" id="KW-0472">Membrane</keyword>
<dbReference type="AlphaFoldDB" id="A0A4Z0Y937"/>
<organism evidence="8 9">
    <name type="scientific">Xylaria hypoxylon</name>
    <dbReference type="NCBI Taxonomy" id="37992"/>
    <lineage>
        <taxon>Eukaryota</taxon>
        <taxon>Fungi</taxon>
        <taxon>Dikarya</taxon>
        <taxon>Ascomycota</taxon>
        <taxon>Pezizomycotina</taxon>
        <taxon>Sordariomycetes</taxon>
        <taxon>Xylariomycetidae</taxon>
        <taxon>Xylariales</taxon>
        <taxon>Xylariaceae</taxon>
        <taxon>Xylaria</taxon>
    </lineage>
</organism>
<dbReference type="InterPro" id="IPR044912">
    <property type="entry name" value="Egfr_JX_dom"/>
</dbReference>
<evidence type="ECO:0000256" key="6">
    <source>
        <dbReference type="SAM" id="Phobius"/>
    </source>
</evidence>
<feature type="compositionally biased region" description="Polar residues" evidence="5">
    <location>
        <begin position="57"/>
        <end position="72"/>
    </location>
</feature>
<proteinExistence type="predicted"/>
<protein>
    <recommendedName>
        <fullName evidence="1">receptor protein-tyrosine kinase</fullName>
        <ecNumber evidence="1">2.7.10.1</ecNumber>
    </recommendedName>
</protein>
<gene>
    <name evidence="8" type="ORF">E0Z10_g8107</name>
</gene>
<keyword evidence="2" id="KW-0808">Transferase</keyword>
<evidence type="ECO:0000256" key="3">
    <source>
        <dbReference type="ARBA" id="ARBA00022777"/>
    </source>
</evidence>
<dbReference type="OrthoDB" id="4779133at2759"/>
<keyword evidence="9" id="KW-1185">Reference proteome</keyword>
<evidence type="ECO:0000256" key="5">
    <source>
        <dbReference type="SAM" id="MobiDB-lite"/>
    </source>
</evidence>
<feature type="region of interest" description="Disordered" evidence="5">
    <location>
        <begin position="144"/>
        <end position="256"/>
    </location>
</feature>
<evidence type="ECO:0000256" key="2">
    <source>
        <dbReference type="ARBA" id="ARBA00022679"/>
    </source>
</evidence>
<reference evidence="8 9" key="1">
    <citation type="submission" date="2019-03" db="EMBL/GenBank/DDBJ databases">
        <title>Draft genome sequence of Xylaria hypoxylon DSM 108379, a ubiquitous saprotrophic-parasitic fungi on hardwood.</title>
        <authorList>
            <person name="Buettner E."/>
            <person name="Leonhardt S."/>
            <person name="Gebauer A.M."/>
            <person name="Liers C."/>
            <person name="Hofrichter M."/>
            <person name="Kellner H."/>
        </authorList>
    </citation>
    <scope>NUCLEOTIDE SEQUENCE [LARGE SCALE GENOMIC DNA]</scope>
    <source>
        <strain evidence="8 9">DSM 108379</strain>
    </source>
</reference>
<feature type="compositionally biased region" description="Acidic residues" evidence="5">
    <location>
        <begin position="75"/>
        <end position="103"/>
    </location>
</feature>
<evidence type="ECO:0000256" key="7">
    <source>
        <dbReference type="SAM" id="SignalP"/>
    </source>
</evidence>
<feature type="transmembrane region" description="Helical" evidence="6">
    <location>
        <begin position="114"/>
        <end position="138"/>
    </location>
</feature>
<evidence type="ECO:0000256" key="4">
    <source>
        <dbReference type="ARBA" id="ARBA00023137"/>
    </source>
</evidence>
<dbReference type="Gene3D" id="6.10.250.2930">
    <property type="match status" value="1"/>
</dbReference>
<sequence>MRFHTLVAVFAAAGTIADTNIDITQQRRQTAASVVGWSSPALAARSSSNLHTLSTRRANLQRGRSNPSSTVSRQDEEDEDEEDDDDDDDDGDDGDEDRDDEDDNKGRRRSHTAAIAGGVVGGVILLLLLLFLLFWFKIRPRRQNRRRRRRQEKEDEEERRRSEEANANYAMDYQRPYHPVATHDPPQYREAIAVPKAPASPPPQPHGTAVFPAELPSPVDGREPSWFPSVPDSKENRVSAPRNPTSNPADEPNPTY</sequence>
<comment type="caution">
    <text evidence="8">The sequence shown here is derived from an EMBL/GenBank/DDBJ whole genome shotgun (WGS) entry which is preliminary data.</text>
</comment>
<accession>A0A4Z0Y937</accession>
<feature type="region of interest" description="Disordered" evidence="5">
    <location>
        <begin position="57"/>
        <end position="109"/>
    </location>
</feature>
<keyword evidence="3" id="KW-0418">Kinase</keyword>
<feature type="signal peptide" evidence="7">
    <location>
        <begin position="1"/>
        <end position="17"/>
    </location>
</feature>
<dbReference type="GO" id="GO:0004714">
    <property type="term" value="F:transmembrane receptor protein tyrosine kinase activity"/>
    <property type="evidence" value="ECO:0007669"/>
    <property type="project" value="UniProtKB-EC"/>
</dbReference>
<keyword evidence="7" id="KW-0732">Signal</keyword>
<evidence type="ECO:0000256" key="1">
    <source>
        <dbReference type="ARBA" id="ARBA00011902"/>
    </source>
</evidence>
<dbReference type="EC" id="2.7.10.1" evidence="1"/>
<keyword evidence="4" id="KW-0829">Tyrosine-protein kinase</keyword>
<dbReference type="Proteomes" id="UP000297716">
    <property type="component" value="Unassembled WGS sequence"/>
</dbReference>
<feature type="chain" id="PRO_5021440005" description="receptor protein-tyrosine kinase" evidence="7">
    <location>
        <begin position="18"/>
        <end position="256"/>
    </location>
</feature>
<name>A0A4Z0Y937_9PEZI</name>
<keyword evidence="6" id="KW-1133">Transmembrane helix</keyword>